<feature type="domain" description="Hexokinase C-terminal" evidence="9">
    <location>
        <begin position="270"/>
        <end position="546"/>
    </location>
</feature>
<dbReference type="Proteomes" id="UP000799766">
    <property type="component" value="Unassembled WGS sequence"/>
</dbReference>
<keyword evidence="2 6" id="KW-0808">Transferase</keyword>
<dbReference type="SUPFAM" id="SSF53067">
    <property type="entry name" value="Actin-like ATPase domain"/>
    <property type="match status" value="2"/>
</dbReference>
<dbReference type="AlphaFoldDB" id="A0A6A6P5K3"/>
<dbReference type="GO" id="GO:0008865">
    <property type="term" value="F:fructokinase activity"/>
    <property type="evidence" value="ECO:0007669"/>
    <property type="project" value="TreeGrafter"/>
</dbReference>
<dbReference type="GO" id="GO:0006006">
    <property type="term" value="P:glucose metabolic process"/>
    <property type="evidence" value="ECO:0007669"/>
    <property type="project" value="TreeGrafter"/>
</dbReference>
<dbReference type="InterPro" id="IPR022673">
    <property type="entry name" value="Hexokinase_C"/>
</dbReference>
<dbReference type="PANTHER" id="PTHR19443:SF29">
    <property type="entry name" value="PHOSPHOTRANSFERASE"/>
    <property type="match status" value="1"/>
</dbReference>
<evidence type="ECO:0000256" key="3">
    <source>
        <dbReference type="ARBA" id="ARBA00022741"/>
    </source>
</evidence>
<organism evidence="10 11">
    <name type="scientific">Lineolata rhizophorae</name>
    <dbReference type="NCBI Taxonomy" id="578093"/>
    <lineage>
        <taxon>Eukaryota</taxon>
        <taxon>Fungi</taxon>
        <taxon>Dikarya</taxon>
        <taxon>Ascomycota</taxon>
        <taxon>Pezizomycotina</taxon>
        <taxon>Dothideomycetes</taxon>
        <taxon>Dothideomycetes incertae sedis</taxon>
        <taxon>Lineolatales</taxon>
        <taxon>Lineolataceae</taxon>
        <taxon>Lineolata</taxon>
    </lineage>
</organism>
<sequence length="553" mass="59729">MEGRTSGLNHLEQFLSPFSSCVHEDTLLALSLKFSECYKTLARQSTEHFLPTPVTNLPNGSEKGRFLAIDVGGTNLRVGFIDLLGEDGAAPSGLAPLLDTAALPHTRRSHEKAWPIEEHLKMDKAEDLFRWIGDCIAEVVQEAIGGASGTKRDEHALGDEIPLGITFSFPMTQESMSEATLMPMGKGFAITSDLNLGKMLLAGYARHCEEETSNDLEGNAADQQSAPSAKRRRISRLPTLKIAAITNDTIATFASLAYKTKSEPYSKVAMGLIMGTGTNATIPLKLGHLHESKRAYLRSSAGNIVSNATTVVNTEWSIRGTDAPMRELNIPTKWDKILDRNSETPGFQPFEYMTAGRYLGELVRLAFLDLLTEGWAHLNANQIPPSLLKKNAISTQCVATVIATGNETVLKQKLAEIFPGPSGDFWTPELAWAVRRIAEVIQIRSCGLIAAAIIGLLACAGEITLEPRGSEPTKSDGNGRTREQGVEELVVAYTGSVMSQYPGYRETCQGWIDTLIRKGTASGSAKTVVLKEAKDGGIIGAAVLAGMVESRAK</sequence>
<dbReference type="GO" id="GO:0005739">
    <property type="term" value="C:mitochondrion"/>
    <property type="evidence" value="ECO:0007669"/>
    <property type="project" value="TreeGrafter"/>
</dbReference>
<dbReference type="PANTHER" id="PTHR19443">
    <property type="entry name" value="HEXOKINASE"/>
    <property type="match status" value="1"/>
</dbReference>
<keyword evidence="6" id="KW-0324">Glycolysis</keyword>
<evidence type="ECO:0000259" key="8">
    <source>
        <dbReference type="Pfam" id="PF00349"/>
    </source>
</evidence>
<feature type="region of interest" description="Disordered" evidence="7">
    <location>
        <begin position="211"/>
        <end position="232"/>
    </location>
</feature>
<dbReference type="GO" id="GO:0006096">
    <property type="term" value="P:glycolytic process"/>
    <property type="evidence" value="ECO:0007669"/>
    <property type="project" value="UniProtKB-UniPathway"/>
</dbReference>
<dbReference type="CDD" id="cd24000">
    <property type="entry name" value="ASKHA_NBD_HK"/>
    <property type="match status" value="1"/>
</dbReference>
<gene>
    <name evidence="10" type="ORF">BDY21DRAFT_200090</name>
</gene>
<dbReference type="GO" id="GO:0001678">
    <property type="term" value="P:intracellular glucose homeostasis"/>
    <property type="evidence" value="ECO:0007669"/>
    <property type="project" value="InterPro"/>
</dbReference>
<keyword evidence="11" id="KW-1185">Reference proteome</keyword>
<keyword evidence="4 6" id="KW-0418">Kinase</keyword>
<dbReference type="PRINTS" id="PR00475">
    <property type="entry name" value="HEXOKINASE"/>
</dbReference>
<protein>
    <recommendedName>
        <fullName evidence="6">Phosphotransferase</fullName>
        <ecNumber evidence="6">2.7.1.-</ecNumber>
    </recommendedName>
</protein>
<dbReference type="EMBL" id="MU001676">
    <property type="protein sequence ID" value="KAF2459058.1"/>
    <property type="molecule type" value="Genomic_DNA"/>
</dbReference>
<comment type="similarity">
    <text evidence="1 6">Belongs to the hexokinase family.</text>
</comment>
<dbReference type="Gene3D" id="3.40.367.20">
    <property type="match status" value="1"/>
</dbReference>
<dbReference type="UniPathway" id="UPA00109">
    <property type="reaction ID" value="UER00180"/>
</dbReference>
<evidence type="ECO:0000313" key="11">
    <source>
        <dbReference type="Proteomes" id="UP000799766"/>
    </source>
</evidence>
<name>A0A6A6P5K3_9PEZI</name>
<dbReference type="GO" id="GO:0005536">
    <property type="term" value="F:D-glucose binding"/>
    <property type="evidence" value="ECO:0007669"/>
    <property type="project" value="InterPro"/>
</dbReference>
<evidence type="ECO:0000313" key="10">
    <source>
        <dbReference type="EMBL" id="KAF2459058.1"/>
    </source>
</evidence>
<dbReference type="Pfam" id="PF03727">
    <property type="entry name" value="Hexokinase_2"/>
    <property type="match status" value="1"/>
</dbReference>
<evidence type="ECO:0000256" key="4">
    <source>
        <dbReference type="ARBA" id="ARBA00022777"/>
    </source>
</evidence>
<proteinExistence type="inferred from homology"/>
<dbReference type="InterPro" id="IPR022672">
    <property type="entry name" value="Hexokinase_N"/>
</dbReference>
<dbReference type="Gene3D" id="3.30.420.40">
    <property type="match status" value="1"/>
</dbReference>
<dbReference type="Pfam" id="PF00349">
    <property type="entry name" value="Hexokinase_1"/>
    <property type="match status" value="1"/>
</dbReference>
<reference evidence="10" key="1">
    <citation type="journal article" date="2020" name="Stud. Mycol.">
        <title>101 Dothideomycetes genomes: a test case for predicting lifestyles and emergence of pathogens.</title>
        <authorList>
            <person name="Haridas S."/>
            <person name="Albert R."/>
            <person name="Binder M."/>
            <person name="Bloem J."/>
            <person name="Labutti K."/>
            <person name="Salamov A."/>
            <person name="Andreopoulos B."/>
            <person name="Baker S."/>
            <person name="Barry K."/>
            <person name="Bills G."/>
            <person name="Bluhm B."/>
            <person name="Cannon C."/>
            <person name="Castanera R."/>
            <person name="Culley D."/>
            <person name="Daum C."/>
            <person name="Ezra D."/>
            <person name="Gonzalez J."/>
            <person name="Henrissat B."/>
            <person name="Kuo A."/>
            <person name="Liang C."/>
            <person name="Lipzen A."/>
            <person name="Lutzoni F."/>
            <person name="Magnuson J."/>
            <person name="Mondo S."/>
            <person name="Nolan M."/>
            <person name="Ohm R."/>
            <person name="Pangilinan J."/>
            <person name="Park H.-J."/>
            <person name="Ramirez L."/>
            <person name="Alfaro M."/>
            <person name="Sun H."/>
            <person name="Tritt A."/>
            <person name="Yoshinaga Y."/>
            <person name="Zwiers L.-H."/>
            <person name="Turgeon B."/>
            <person name="Goodwin S."/>
            <person name="Spatafora J."/>
            <person name="Crous P."/>
            <person name="Grigoriev I."/>
        </authorList>
    </citation>
    <scope>NUCLEOTIDE SEQUENCE</scope>
    <source>
        <strain evidence="10">ATCC 16933</strain>
    </source>
</reference>
<dbReference type="GO" id="GO:0006013">
    <property type="term" value="P:mannose metabolic process"/>
    <property type="evidence" value="ECO:0007669"/>
    <property type="project" value="TreeGrafter"/>
</dbReference>
<dbReference type="GO" id="GO:0019158">
    <property type="term" value="F:mannokinase activity"/>
    <property type="evidence" value="ECO:0007669"/>
    <property type="project" value="TreeGrafter"/>
</dbReference>
<dbReference type="EC" id="2.7.1.-" evidence="6"/>
<evidence type="ECO:0000259" key="9">
    <source>
        <dbReference type="Pfam" id="PF03727"/>
    </source>
</evidence>
<evidence type="ECO:0000256" key="6">
    <source>
        <dbReference type="RuleBase" id="RU362007"/>
    </source>
</evidence>
<accession>A0A6A6P5K3</accession>
<dbReference type="GO" id="GO:0005524">
    <property type="term" value="F:ATP binding"/>
    <property type="evidence" value="ECO:0007669"/>
    <property type="project" value="UniProtKB-UniRule"/>
</dbReference>
<evidence type="ECO:0000256" key="5">
    <source>
        <dbReference type="ARBA" id="ARBA00022840"/>
    </source>
</evidence>
<keyword evidence="3 6" id="KW-0547">Nucleotide-binding</keyword>
<dbReference type="GO" id="GO:0005829">
    <property type="term" value="C:cytosol"/>
    <property type="evidence" value="ECO:0007669"/>
    <property type="project" value="TreeGrafter"/>
</dbReference>
<dbReference type="OrthoDB" id="419537at2759"/>
<evidence type="ECO:0000256" key="2">
    <source>
        <dbReference type="ARBA" id="ARBA00022679"/>
    </source>
</evidence>
<feature type="domain" description="Hexokinase N-terminal" evidence="8">
    <location>
        <begin position="12"/>
        <end position="258"/>
    </location>
</feature>
<evidence type="ECO:0000256" key="7">
    <source>
        <dbReference type="SAM" id="MobiDB-lite"/>
    </source>
</evidence>
<dbReference type="PROSITE" id="PS51748">
    <property type="entry name" value="HEXOKINASE_2"/>
    <property type="match status" value="1"/>
</dbReference>
<dbReference type="InterPro" id="IPR001312">
    <property type="entry name" value="Hexokinase"/>
</dbReference>
<keyword evidence="5 6" id="KW-0067">ATP-binding</keyword>
<evidence type="ECO:0000256" key="1">
    <source>
        <dbReference type="ARBA" id="ARBA00009225"/>
    </source>
</evidence>
<dbReference type="InterPro" id="IPR043129">
    <property type="entry name" value="ATPase_NBD"/>
</dbReference>
<dbReference type="GO" id="GO:0004340">
    <property type="term" value="F:glucokinase activity"/>
    <property type="evidence" value="ECO:0007669"/>
    <property type="project" value="TreeGrafter"/>
</dbReference>